<proteinExistence type="inferred from homology"/>
<evidence type="ECO:0000256" key="2">
    <source>
        <dbReference type="ARBA" id="ARBA00022664"/>
    </source>
</evidence>
<evidence type="ECO:0008006" key="9">
    <source>
        <dbReference type="Google" id="ProtNLM"/>
    </source>
</evidence>
<comment type="subcellular location">
    <subcellularLocation>
        <location evidence="1">Nucleus</location>
    </subcellularLocation>
</comment>
<gene>
    <name evidence="7" type="ORF">FJTKL_04378</name>
</gene>
<dbReference type="PANTHER" id="PTHR17204">
    <property type="entry name" value="PRE-MRNA PROCESSING PROTEIN PRP39-RELATED"/>
    <property type="match status" value="1"/>
</dbReference>
<comment type="similarity">
    <text evidence="6">Belongs to the PRP39 family.</text>
</comment>
<organism evidence="7 8">
    <name type="scientific">Diaporthe vaccinii</name>
    <dbReference type="NCBI Taxonomy" id="105482"/>
    <lineage>
        <taxon>Eukaryota</taxon>
        <taxon>Fungi</taxon>
        <taxon>Dikarya</taxon>
        <taxon>Ascomycota</taxon>
        <taxon>Pezizomycotina</taxon>
        <taxon>Sordariomycetes</taxon>
        <taxon>Sordariomycetidae</taxon>
        <taxon>Diaporthales</taxon>
        <taxon>Diaporthaceae</taxon>
        <taxon>Diaporthe</taxon>
        <taxon>Diaporthe eres species complex</taxon>
    </lineage>
</organism>
<evidence type="ECO:0000256" key="3">
    <source>
        <dbReference type="ARBA" id="ARBA00022737"/>
    </source>
</evidence>
<dbReference type="Pfam" id="PF23240">
    <property type="entry name" value="HAT_PRP39_N"/>
    <property type="match status" value="1"/>
</dbReference>
<evidence type="ECO:0000256" key="5">
    <source>
        <dbReference type="ARBA" id="ARBA00023242"/>
    </source>
</evidence>
<name>A0ABR4F0X0_9PEZI</name>
<keyword evidence="3" id="KW-0677">Repeat</keyword>
<evidence type="ECO:0000256" key="4">
    <source>
        <dbReference type="ARBA" id="ARBA00023187"/>
    </source>
</evidence>
<dbReference type="PANTHER" id="PTHR17204:SF5">
    <property type="entry name" value="PRE-MRNA-PROCESSING FACTOR 39"/>
    <property type="match status" value="1"/>
</dbReference>
<dbReference type="InterPro" id="IPR011990">
    <property type="entry name" value="TPR-like_helical_dom_sf"/>
</dbReference>
<evidence type="ECO:0000256" key="6">
    <source>
        <dbReference type="ARBA" id="ARBA00038019"/>
    </source>
</evidence>
<comment type="caution">
    <text evidence="7">The sequence shown here is derived from an EMBL/GenBank/DDBJ whole genome shotgun (WGS) entry which is preliminary data.</text>
</comment>
<protein>
    <recommendedName>
        <fullName evidence="9">Pre-mRNA-processing factor 39</fullName>
    </recommendedName>
</protein>
<dbReference type="SMART" id="SM00386">
    <property type="entry name" value="HAT"/>
    <property type="match status" value="7"/>
</dbReference>
<accession>A0ABR4F0X0</accession>
<keyword evidence="8" id="KW-1185">Reference proteome</keyword>
<evidence type="ECO:0000256" key="1">
    <source>
        <dbReference type="ARBA" id="ARBA00004123"/>
    </source>
</evidence>
<dbReference type="Gene3D" id="1.25.40.10">
    <property type="entry name" value="Tetratricopeptide repeat domain"/>
    <property type="match status" value="2"/>
</dbReference>
<dbReference type="Pfam" id="PF23241">
    <property type="entry name" value="HAT_PRP39_C"/>
    <property type="match status" value="1"/>
</dbReference>
<dbReference type="InterPro" id="IPR003107">
    <property type="entry name" value="HAT"/>
</dbReference>
<keyword evidence="4" id="KW-0508">mRNA splicing</keyword>
<evidence type="ECO:0000313" key="7">
    <source>
        <dbReference type="EMBL" id="KAL2288336.1"/>
    </source>
</evidence>
<dbReference type="InterPro" id="IPR059164">
    <property type="entry name" value="HAT_PRP39_C"/>
</dbReference>
<dbReference type="SUPFAM" id="SSF48452">
    <property type="entry name" value="TPR-like"/>
    <property type="match status" value="1"/>
</dbReference>
<evidence type="ECO:0000313" key="8">
    <source>
        <dbReference type="Proteomes" id="UP001600888"/>
    </source>
</evidence>
<dbReference type="EMBL" id="JBAWTH010000017">
    <property type="protein sequence ID" value="KAL2288336.1"/>
    <property type="molecule type" value="Genomic_DNA"/>
</dbReference>
<dbReference type="Proteomes" id="UP001600888">
    <property type="component" value="Unassembled WGS sequence"/>
</dbReference>
<reference evidence="7 8" key="1">
    <citation type="submission" date="2024-03" db="EMBL/GenBank/DDBJ databases">
        <title>A high-quality draft genome sequence of Diaporthe vaccinii, a causative agent of upright dieback and viscid rot disease in cranberry plants.</title>
        <authorList>
            <person name="Sarrasin M."/>
            <person name="Lang B.F."/>
            <person name="Burger G."/>
        </authorList>
    </citation>
    <scope>NUCLEOTIDE SEQUENCE [LARGE SCALE GENOMIC DNA]</scope>
    <source>
        <strain evidence="7 8">IS7</strain>
    </source>
</reference>
<sequence length="532" mass="62445">MGDFTSYGGSDEENAEIRKLNTEVEADPDSFEAWEKLVRACESLEGGLNRNSSPQALATLRDAYDRFLIKFPLLFGYWKKYADLEFNISGPESAEMVYERGCASITNSVDLWTDYCSFKMETTHVAHLVRELFERAATYVGLDFLAHPFWDKYIEYEERQEAHDKIYAILKRVIHIPMHQYARYYERFRTLSHSRPLEEVVEPDVLTRFRAEVDAEAAPFGVVKSELELERDIRAKVDAMFYDVFQTTQSETTKRWTYESEIKRPYFHVTELDHSQLANWRKYLDFEEAEGDLPRVTALYERCLVTCAFYDEFWFRYARWMQAQPNKDEEVRNIFLRAVTLYVPISRPGIRLQFAYFEETCGRIDVARAVHEAILMKIPDCVEAIISWANLQRRQSGLDAAIDVYKAQIDSPGVDIYTKAALVTQWALLLWKVKGSVEEARTVFRSNVQWYSDSREFWSKWLDFELEQPTNTELEAEHGKRIEHVIDEMRARSRMSVATKKHLCGKYLNYLQQRGGKDSVKKFLLIDREMFG</sequence>
<keyword evidence="5" id="KW-0539">Nucleus</keyword>
<keyword evidence="2" id="KW-0507">mRNA processing</keyword>